<dbReference type="AlphaFoldDB" id="A0A930XWV8"/>
<sequence length="330" mass="36031">MEELVDELVDRPYGLREGVIPLYFAAGLMAFGRCLAIKDADGAYLPDILATEIDAICARPADYTVDVYEPQPKYLSALTEAFHGEAKEAGDQLRQFHDALTSWREQLPEGALKSRPKDPGLRRFRDLVARASDPARLAFEQFPELAGGTNAAAVRGLLDYRIQLDSVKDRYTSLAIAGASRIITAVEGGAKGGDLLQNAAGWARSVEQAVKKGFADERARQVVSLALGADSGRYSEASFARSLATLFGREIDKWNERTPDEFEALLQAAVASVEDHVLASPNPPKRAAPIIVKRLRILGKQLRRLAAPAEARKVLQSLMETTGDGKKTKR</sequence>
<protein>
    <submittedName>
        <fullName evidence="1">Uncharacterized protein</fullName>
    </submittedName>
</protein>
<evidence type="ECO:0000313" key="1">
    <source>
        <dbReference type="EMBL" id="MBF2735487.1"/>
    </source>
</evidence>
<evidence type="ECO:0000313" key="2">
    <source>
        <dbReference type="Proteomes" id="UP000604381"/>
    </source>
</evidence>
<keyword evidence="2" id="KW-1185">Reference proteome</keyword>
<name>A0A930XWV8_9GAMM</name>
<dbReference type="Proteomes" id="UP000604381">
    <property type="component" value="Unassembled WGS sequence"/>
</dbReference>
<organism evidence="1 2">
    <name type="scientific">Candidatus Amphirhobacter heronislandensis</name>
    <dbReference type="NCBI Taxonomy" id="1732024"/>
    <lineage>
        <taxon>Bacteria</taxon>
        <taxon>Pseudomonadati</taxon>
        <taxon>Pseudomonadota</taxon>
        <taxon>Gammaproteobacteria</taxon>
        <taxon>Candidatus Tethybacterales</taxon>
        <taxon>Candidatus Tethybacteraceae</taxon>
        <taxon>Candidatus Amphirhobacter</taxon>
    </lineage>
</organism>
<accession>A0A930XWV8</accession>
<gene>
    <name evidence="1" type="ORF">ISN26_05350</name>
</gene>
<comment type="caution">
    <text evidence="1">The sequence shown here is derived from an EMBL/GenBank/DDBJ whole genome shotgun (WGS) entry which is preliminary data.</text>
</comment>
<dbReference type="EMBL" id="JADHEI010000033">
    <property type="protein sequence ID" value="MBF2735487.1"/>
    <property type="molecule type" value="Genomic_DNA"/>
</dbReference>
<reference evidence="1" key="1">
    <citation type="submission" date="2020-10" db="EMBL/GenBank/DDBJ databases">
        <title>An improved Amphimedon queenslandica hologenome assembly reveals how three proteobacterial symbionts can extend the metabolic phenotypic of their marine sponge host.</title>
        <authorList>
            <person name="Degnan B."/>
            <person name="Degnan S."/>
            <person name="Xiang X."/>
        </authorList>
    </citation>
    <scope>NUCLEOTIDE SEQUENCE</scope>
    <source>
        <strain evidence="1">AqS2</strain>
    </source>
</reference>
<proteinExistence type="predicted"/>